<dbReference type="SUPFAM" id="SSF53756">
    <property type="entry name" value="UDP-Glycosyltransferase/glycogen phosphorylase"/>
    <property type="match status" value="1"/>
</dbReference>
<evidence type="ECO:0000259" key="2">
    <source>
        <dbReference type="Pfam" id="PF00534"/>
    </source>
</evidence>
<dbReference type="InterPro" id="IPR001296">
    <property type="entry name" value="Glyco_trans_1"/>
</dbReference>
<dbReference type="EMBL" id="OFSM01000019">
    <property type="protein sequence ID" value="SOY30768.1"/>
    <property type="molecule type" value="Genomic_DNA"/>
</dbReference>
<feature type="domain" description="Glycosyl transferase family 1" evidence="2">
    <location>
        <begin position="182"/>
        <end position="345"/>
    </location>
</feature>
<dbReference type="AlphaFoldDB" id="A0A2K4ZJV9"/>
<reference evidence="4 5" key="1">
    <citation type="submission" date="2018-01" db="EMBL/GenBank/DDBJ databases">
        <authorList>
            <person name="Gaut B.S."/>
            <person name="Morton B.R."/>
            <person name="Clegg M.T."/>
            <person name="Duvall M.R."/>
        </authorList>
    </citation>
    <scope>NUCLEOTIDE SEQUENCE [LARGE SCALE GENOMIC DNA]</scope>
    <source>
        <strain evidence="4">GP69</strain>
    </source>
</reference>
<organism evidence="4 5">
    <name type="scientific">Acetatifactor muris</name>
    <dbReference type="NCBI Taxonomy" id="879566"/>
    <lineage>
        <taxon>Bacteria</taxon>
        <taxon>Bacillati</taxon>
        <taxon>Bacillota</taxon>
        <taxon>Clostridia</taxon>
        <taxon>Lachnospirales</taxon>
        <taxon>Lachnospiraceae</taxon>
        <taxon>Acetatifactor</taxon>
    </lineage>
</organism>
<accession>A0A2K4ZJV9</accession>
<dbReference type="InterPro" id="IPR028098">
    <property type="entry name" value="Glyco_trans_4-like_N"/>
</dbReference>
<dbReference type="Pfam" id="PF13439">
    <property type="entry name" value="Glyco_transf_4"/>
    <property type="match status" value="1"/>
</dbReference>
<evidence type="ECO:0000313" key="5">
    <source>
        <dbReference type="Proteomes" id="UP000236311"/>
    </source>
</evidence>
<evidence type="ECO:0000313" key="4">
    <source>
        <dbReference type="EMBL" id="SOY30768.1"/>
    </source>
</evidence>
<dbReference type="PANTHER" id="PTHR46401">
    <property type="entry name" value="GLYCOSYLTRANSFERASE WBBK-RELATED"/>
    <property type="match status" value="1"/>
</dbReference>
<evidence type="ECO:0000256" key="1">
    <source>
        <dbReference type="ARBA" id="ARBA00022679"/>
    </source>
</evidence>
<protein>
    <submittedName>
        <fullName evidence="4">Glycosyl transferases group 1</fullName>
    </submittedName>
</protein>
<dbReference type="Pfam" id="PF00534">
    <property type="entry name" value="Glycos_transf_1"/>
    <property type="match status" value="1"/>
</dbReference>
<dbReference type="GO" id="GO:0016757">
    <property type="term" value="F:glycosyltransferase activity"/>
    <property type="evidence" value="ECO:0007669"/>
    <property type="project" value="InterPro"/>
</dbReference>
<dbReference type="GO" id="GO:0009103">
    <property type="term" value="P:lipopolysaccharide biosynthetic process"/>
    <property type="evidence" value="ECO:0007669"/>
    <property type="project" value="TreeGrafter"/>
</dbReference>
<keyword evidence="1 4" id="KW-0808">Transferase</keyword>
<feature type="domain" description="Glycosyltransferase subfamily 4-like N-terminal" evidence="3">
    <location>
        <begin position="24"/>
        <end position="161"/>
    </location>
</feature>
<sequence>MKVCHVSSAHLASDIRIFQKECVSLARNGYDVHLVISGKSEKKSGVKIHGIGEMPTNRFKRIFFYSKKAYKVASKVDADVYHFHDPELLPYAVKMKRRGKKVIFDSHENIVDIFADKKYIPQWIRYIFEPIYKLFIGKYIRKSDLIITVDCLIEEKLRKYNRNTVLVSNYPQIDKILVKECIQKNNDKEYICFAGGIDPQWNHLTTMKAAYKVGIKYVLCGMDSANYVEELQSYKEWEAVDYRGVLSHEEVMLLLKDAMAGVAVIDYSNNTNWTQGTLGNTKIFEIMMSGIPLICTKFMSWKKIVDEAECGICVEPKNIDDLVKSLNYIKNHREEAKAMGERGQKKVLEKYNWSLEEQKLLYAYKCLT</sequence>
<name>A0A2K4ZJV9_9FIRM</name>
<dbReference type="Proteomes" id="UP000236311">
    <property type="component" value="Unassembled WGS sequence"/>
</dbReference>
<keyword evidence="5" id="KW-1185">Reference proteome</keyword>
<dbReference type="PANTHER" id="PTHR46401:SF2">
    <property type="entry name" value="GLYCOSYLTRANSFERASE WBBK-RELATED"/>
    <property type="match status" value="1"/>
</dbReference>
<gene>
    <name evidence="4" type="ORF">AMURIS_03499</name>
</gene>
<evidence type="ECO:0000259" key="3">
    <source>
        <dbReference type="Pfam" id="PF13439"/>
    </source>
</evidence>
<dbReference type="Gene3D" id="3.40.50.2000">
    <property type="entry name" value="Glycogen Phosphorylase B"/>
    <property type="match status" value="2"/>
</dbReference>
<dbReference type="RefSeq" id="WP_103240785.1">
    <property type="nucleotide sequence ID" value="NZ_JANJZD010000019.1"/>
</dbReference>
<proteinExistence type="predicted"/>